<evidence type="ECO:0000313" key="3">
    <source>
        <dbReference type="Proteomes" id="UP000465112"/>
    </source>
</evidence>
<feature type="compositionally biased region" description="Pro residues" evidence="1">
    <location>
        <begin position="68"/>
        <end position="77"/>
    </location>
</feature>
<reference evidence="2 3" key="1">
    <citation type="submission" date="2019-06" db="EMBL/GenBank/DDBJ databases">
        <title>A chromosome-scale genome assembly of the European perch, Perca fluviatilis.</title>
        <authorList>
            <person name="Roques C."/>
            <person name="Zahm M."/>
            <person name="Cabau C."/>
            <person name="Klopp C."/>
            <person name="Bouchez O."/>
            <person name="Donnadieu C."/>
            <person name="Kuhl H."/>
            <person name="Gislard M."/>
            <person name="Guendouz S."/>
            <person name="Journot L."/>
            <person name="Haffray P."/>
            <person name="Bestin A."/>
            <person name="Morvezen R."/>
            <person name="Feron R."/>
            <person name="Wen M."/>
            <person name="Jouanno E."/>
            <person name="Herpin A."/>
            <person name="Schartl M."/>
            <person name="Postlethwait J."/>
            <person name="Schaerlinger B."/>
            <person name="Chardard D."/>
            <person name="Lecocq T."/>
            <person name="Poncet C."/>
            <person name="Jaffrelo L."/>
            <person name="Lampietro C."/>
            <person name="Guiguen Y."/>
        </authorList>
    </citation>
    <scope>NUCLEOTIDE SEQUENCE [LARGE SCALE GENOMIC DNA]</scope>
    <source>
        <tissue evidence="2">Blood</tissue>
    </source>
</reference>
<comment type="caution">
    <text evidence="2">The sequence shown here is derived from an EMBL/GenBank/DDBJ whole genome shotgun (WGS) entry which is preliminary data.</text>
</comment>
<dbReference type="EMBL" id="VHII01000005">
    <property type="protein sequence ID" value="KAF1390236.1"/>
    <property type="molecule type" value="Genomic_DNA"/>
</dbReference>
<proteinExistence type="predicted"/>
<gene>
    <name evidence="2" type="ORF">PFLUV_G00055980</name>
</gene>
<accession>A0A6A5F5U5</accession>
<protein>
    <submittedName>
        <fullName evidence="2">Uncharacterized protein</fullName>
    </submittedName>
</protein>
<dbReference type="Proteomes" id="UP000465112">
    <property type="component" value="Chromosome 5"/>
</dbReference>
<dbReference type="AlphaFoldDB" id="A0A6A5F5U5"/>
<evidence type="ECO:0000256" key="1">
    <source>
        <dbReference type="SAM" id="MobiDB-lite"/>
    </source>
</evidence>
<sequence length="98" mass="10821">MPEQWWRGGSAPEWAGLTRVEGRGCGEVKVEFILSFVPSRRVESDRIAASLPSSPDPFKTPSRTSPLLPLPPYPPPEHTSRDGSDVQPVTKDPLCWPV</sequence>
<organism evidence="2 3">
    <name type="scientific">Perca fluviatilis</name>
    <name type="common">European perch</name>
    <dbReference type="NCBI Taxonomy" id="8168"/>
    <lineage>
        <taxon>Eukaryota</taxon>
        <taxon>Metazoa</taxon>
        <taxon>Chordata</taxon>
        <taxon>Craniata</taxon>
        <taxon>Vertebrata</taxon>
        <taxon>Euteleostomi</taxon>
        <taxon>Actinopterygii</taxon>
        <taxon>Neopterygii</taxon>
        <taxon>Teleostei</taxon>
        <taxon>Neoteleostei</taxon>
        <taxon>Acanthomorphata</taxon>
        <taxon>Eupercaria</taxon>
        <taxon>Perciformes</taxon>
        <taxon>Percoidei</taxon>
        <taxon>Percidae</taxon>
        <taxon>Percinae</taxon>
        <taxon>Perca</taxon>
    </lineage>
</organism>
<name>A0A6A5F5U5_PERFL</name>
<evidence type="ECO:0000313" key="2">
    <source>
        <dbReference type="EMBL" id="KAF1390236.1"/>
    </source>
</evidence>
<keyword evidence="3" id="KW-1185">Reference proteome</keyword>
<feature type="region of interest" description="Disordered" evidence="1">
    <location>
        <begin position="46"/>
        <end position="98"/>
    </location>
</feature>